<evidence type="ECO:0000256" key="13">
    <source>
        <dbReference type="ARBA" id="ARBA00022898"/>
    </source>
</evidence>
<dbReference type="InterPro" id="IPR015422">
    <property type="entry name" value="PyrdxlP-dep_Trfase_small"/>
</dbReference>
<evidence type="ECO:0000259" key="22">
    <source>
        <dbReference type="Pfam" id="PF08544"/>
    </source>
</evidence>
<dbReference type="Pfam" id="PF00288">
    <property type="entry name" value="GHMP_kinases_N"/>
    <property type="match status" value="1"/>
</dbReference>
<accession>A0ABP1E9X2</accession>
<feature type="region of interest" description="Disordered" evidence="20">
    <location>
        <begin position="865"/>
        <end position="888"/>
    </location>
</feature>
<evidence type="ECO:0000256" key="14">
    <source>
        <dbReference type="ARBA" id="ARBA00023098"/>
    </source>
</evidence>
<name>A0ABP1E9X2_9APHY</name>
<sequence length="922" mass="99421">MDDTRKPQDSRLHDLPTPEPDSPSLLHPRRPYAFSTLCATVENPNSSHKDQHGSSSVPIYQTATFKGVGGEYDYSRSGNPTRTHLEHHIAKISSASHAFTVSSGMAALDVITRLLKPGCEVIAGDDLYGGTNRLLTYLRTHMGVTVHHVDTTDPTSVIPVLNPGKTAMVLLESPTNPLLKVCDIARISALVKEKCEEAVVVVDNTMMSPYLQRPLEHGADIVYDSATKYLSGHHDLMAGVITCNKDDLAKQMAFIINSIGNALTPFDSFLLLRGIKTLAIRMDRQQSTALLVAQMLSKLGFVTHYPGLPNHPGKEIHERIADGYGAVLSFETGDKELSERIVGATRLWGISVSFGCVNSLISMPCVMSHASIDPAVRAARGLPEDLIRLCVGIEDPGDLLDDLQHALLEAGAVTLAANDFVRIPNAVNKAVEKLALGEPMVRRGGEQQREWFVSAPGKVILFGEHAVVHGVTAIAASVDLRCYGLASPRNDGKISVHLCNIGDLYYEWDVNDLPWDAAVPILPGGTHPDNLDQRLLNAIGRRALPTPDRLPPKSHSAAVAFLYLYMTLTHGGLNKRPSFHLTIRSTLPVGAGLGSSAAFSSCIASAILLVNERINIPPLPKRSRAPSRAGDPGHVHLSHQGRRAIPPDVANEVNKWAFVAEKVLHGNPSGVDNAVVVFGGALAYTKPGYGRQSGMDQIQGFKSLKFLLVDSQVPRDTKQLVAGVAAKRAAEPEVVNDILQTIQSISDEARRALSDPELPRTHLLAALTALINENHAHLVTLGVSHESLEKIRKMTAANPYGLSTKLTGAGGGGCAVTLVPDDFDEAALRQLVSDLEGVNFRSYLTAVGGSGLGILSPYQAHRPRARSAAGRNELQVPMTPPETPGDEDEENIVFESLNSDFGSVDTSELSQWAEARGRWLYV</sequence>
<evidence type="ECO:0000256" key="20">
    <source>
        <dbReference type="SAM" id="MobiDB-lite"/>
    </source>
</evidence>
<feature type="domain" description="GHMP kinase N-terminal" evidence="21">
    <location>
        <begin position="572"/>
        <end position="608"/>
    </location>
</feature>
<comment type="catalytic activity">
    <reaction evidence="17">
        <text>(R)-mevalonate + ATP = (R)-5-phosphomevalonate + ADP + H(+)</text>
        <dbReference type="Rhea" id="RHEA:17065"/>
        <dbReference type="ChEBI" id="CHEBI:15378"/>
        <dbReference type="ChEBI" id="CHEBI:30616"/>
        <dbReference type="ChEBI" id="CHEBI:36464"/>
        <dbReference type="ChEBI" id="CHEBI:58146"/>
        <dbReference type="ChEBI" id="CHEBI:456216"/>
        <dbReference type="EC" id="2.7.1.36"/>
    </reaction>
    <physiologicalReaction direction="left-to-right" evidence="17">
        <dbReference type="Rhea" id="RHEA:17066"/>
    </physiologicalReaction>
</comment>
<dbReference type="EC" id="4.4.1.13" evidence="6"/>
<dbReference type="EMBL" id="OZ037952">
    <property type="protein sequence ID" value="CAL1716801.1"/>
    <property type="molecule type" value="Genomic_DNA"/>
</dbReference>
<evidence type="ECO:0000313" key="24">
    <source>
        <dbReference type="Proteomes" id="UP001497453"/>
    </source>
</evidence>
<evidence type="ECO:0000256" key="8">
    <source>
        <dbReference type="ARBA" id="ARBA00022605"/>
    </source>
</evidence>
<evidence type="ECO:0000256" key="5">
    <source>
        <dbReference type="ARBA" id="ARBA00012103"/>
    </source>
</evidence>
<comment type="similarity">
    <text evidence="4">Belongs to the trans-sulfuration enzymes family.</text>
</comment>
<dbReference type="InterPro" id="IPR006203">
    <property type="entry name" value="GHMP_knse_ATP-bd_CS"/>
</dbReference>
<evidence type="ECO:0000256" key="10">
    <source>
        <dbReference type="ARBA" id="ARBA00022741"/>
    </source>
</evidence>
<evidence type="ECO:0000256" key="3">
    <source>
        <dbReference type="ARBA" id="ARBA00006495"/>
    </source>
</evidence>
<dbReference type="InterPro" id="IPR036554">
    <property type="entry name" value="GHMP_kinase_C_sf"/>
</dbReference>
<evidence type="ECO:0000256" key="11">
    <source>
        <dbReference type="ARBA" id="ARBA00022777"/>
    </source>
</evidence>
<keyword evidence="7" id="KW-0444">Lipid biosynthesis</keyword>
<evidence type="ECO:0000256" key="18">
    <source>
        <dbReference type="ARBA" id="ARBA00029438"/>
    </source>
</evidence>
<evidence type="ECO:0000256" key="4">
    <source>
        <dbReference type="ARBA" id="ARBA00009077"/>
    </source>
</evidence>
<dbReference type="PROSITE" id="PS00627">
    <property type="entry name" value="GHMP_KINASES_ATP"/>
    <property type="match status" value="1"/>
</dbReference>
<dbReference type="Gene3D" id="3.90.1150.10">
    <property type="entry name" value="Aspartate Aminotransferase, domain 1"/>
    <property type="match status" value="1"/>
</dbReference>
<feature type="region of interest" description="Disordered" evidence="20">
    <location>
        <begin position="1"/>
        <end position="28"/>
    </location>
</feature>
<dbReference type="SUPFAM" id="SSF55060">
    <property type="entry name" value="GHMP Kinase, C-terminal domain"/>
    <property type="match status" value="1"/>
</dbReference>
<dbReference type="Proteomes" id="UP001497453">
    <property type="component" value="Chromosome 9"/>
</dbReference>
<dbReference type="InterPro" id="IPR015424">
    <property type="entry name" value="PyrdxlP-dep_Trfase"/>
</dbReference>
<comment type="similarity">
    <text evidence="3">Belongs to the GHMP kinase family. Mevalonate kinase subfamily.</text>
</comment>
<evidence type="ECO:0000256" key="1">
    <source>
        <dbReference type="ARBA" id="ARBA00001933"/>
    </source>
</evidence>
<evidence type="ECO:0000256" key="12">
    <source>
        <dbReference type="ARBA" id="ARBA00022840"/>
    </source>
</evidence>
<keyword evidence="9" id="KW-0808">Transferase</keyword>
<dbReference type="InterPro" id="IPR015421">
    <property type="entry name" value="PyrdxlP-dep_Trfase_major"/>
</dbReference>
<dbReference type="InterPro" id="IPR006238">
    <property type="entry name" value="Cys_b_lyase_euk"/>
</dbReference>
<dbReference type="NCBIfam" id="TIGR01329">
    <property type="entry name" value="cysta_beta_ly_E"/>
    <property type="match status" value="1"/>
</dbReference>
<dbReference type="SUPFAM" id="SSF54211">
    <property type="entry name" value="Ribosomal protein S5 domain 2-like"/>
    <property type="match status" value="1"/>
</dbReference>
<evidence type="ECO:0000313" key="23">
    <source>
        <dbReference type="EMBL" id="CAL1716801.1"/>
    </source>
</evidence>
<dbReference type="CDD" id="cd00614">
    <property type="entry name" value="CGS_like"/>
    <property type="match status" value="1"/>
</dbReference>
<dbReference type="InterPro" id="IPR000277">
    <property type="entry name" value="Cys/Met-Metab_PyrdxlP-dep_enz"/>
</dbReference>
<evidence type="ECO:0000256" key="2">
    <source>
        <dbReference type="ARBA" id="ARBA00004496"/>
    </source>
</evidence>
<dbReference type="Pfam" id="PF01053">
    <property type="entry name" value="Cys_Met_Meta_PP"/>
    <property type="match status" value="1"/>
</dbReference>
<dbReference type="InterPro" id="IPR020568">
    <property type="entry name" value="Ribosomal_Su5_D2-typ_SF"/>
</dbReference>
<proteinExistence type="inferred from homology"/>
<keyword evidence="11" id="KW-0418">Kinase</keyword>
<dbReference type="Gene3D" id="3.40.640.10">
    <property type="entry name" value="Type I PLP-dependent aspartate aminotransferase-like (Major domain)"/>
    <property type="match status" value="1"/>
</dbReference>
<dbReference type="Gene3D" id="3.30.70.890">
    <property type="entry name" value="GHMP kinase, C-terminal domain"/>
    <property type="match status" value="1"/>
</dbReference>
<evidence type="ECO:0000256" key="9">
    <source>
        <dbReference type="ARBA" id="ARBA00022679"/>
    </source>
</evidence>
<dbReference type="InterPro" id="IPR013750">
    <property type="entry name" value="GHMP_kinase_C_dom"/>
</dbReference>
<keyword evidence="12" id="KW-0067">ATP-binding</keyword>
<dbReference type="PROSITE" id="PS00868">
    <property type="entry name" value="CYS_MET_METAB_PP"/>
    <property type="match status" value="1"/>
</dbReference>
<dbReference type="InterPro" id="IPR006204">
    <property type="entry name" value="GHMP_kinase_N_dom"/>
</dbReference>
<keyword evidence="24" id="KW-1185">Reference proteome</keyword>
<dbReference type="PANTHER" id="PTHR11808:SF50">
    <property type="entry name" value="CYSTATHIONINE BETA-LYASE"/>
    <property type="match status" value="1"/>
</dbReference>
<keyword evidence="16" id="KW-0456">Lyase</keyword>
<evidence type="ECO:0000256" key="15">
    <source>
        <dbReference type="ARBA" id="ARBA00023167"/>
    </source>
</evidence>
<dbReference type="InterPro" id="IPR054542">
    <property type="entry name" value="Cys_met_metab_PP"/>
</dbReference>
<dbReference type="EC" id="2.7.1.36" evidence="5"/>
<evidence type="ECO:0000256" key="7">
    <source>
        <dbReference type="ARBA" id="ARBA00022516"/>
    </source>
</evidence>
<dbReference type="InterPro" id="IPR006205">
    <property type="entry name" value="Mev_gal_kin"/>
</dbReference>
<keyword evidence="15" id="KW-0486">Methionine biosynthesis</keyword>
<dbReference type="PRINTS" id="PR00959">
    <property type="entry name" value="MEVGALKINASE"/>
</dbReference>
<evidence type="ECO:0000256" key="16">
    <source>
        <dbReference type="ARBA" id="ARBA00023239"/>
    </source>
</evidence>
<feature type="compositionally biased region" description="Basic and acidic residues" evidence="20">
    <location>
        <begin position="1"/>
        <end position="16"/>
    </location>
</feature>
<comment type="subcellular location">
    <subcellularLocation>
        <location evidence="2">Cytoplasm</location>
    </subcellularLocation>
</comment>
<dbReference type="PANTHER" id="PTHR11808">
    <property type="entry name" value="TRANS-SULFURATION ENZYME FAMILY MEMBER"/>
    <property type="match status" value="1"/>
</dbReference>
<feature type="region of interest" description="Disordered" evidence="20">
    <location>
        <begin position="620"/>
        <end position="641"/>
    </location>
</feature>
<keyword evidence="8" id="KW-0028">Amino-acid biosynthesis</keyword>
<evidence type="ECO:0000256" key="19">
    <source>
        <dbReference type="ARBA" id="ARBA00047213"/>
    </source>
</evidence>
<feature type="domain" description="GHMP kinase C-terminal" evidence="22">
    <location>
        <begin position="765"/>
        <end position="828"/>
    </location>
</feature>
<dbReference type="InterPro" id="IPR014721">
    <property type="entry name" value="Ribsml_uS5_D2-typ_fold_subgr"/>
</dbReference>
<evidence type="ECO:0000256" key="6">
    <source>
        <dbReference type="ARBA" id="ARBA00012224"/>
    </source>
</evidence>
<comment type="cofactor">
    <cofactor evidence="1">
        <name>pyridoxal 5'-phosphate</name>
        <dbReference type="ChEBI" id="CHEBI:597326"/>
    </cofactor>
</comment>
<reference evidence="24" key="1">
    <citation type="submission" date="2024-04" db="EMBL/GenBank/DDBJ databases">
        <authorList>
            <person name="Shaw F."/>
            <person name="Minotto A."/>
        </authorList>
    </citation>
    <scope>NUCLEOTIDE SEQUENCE [LARGE SCALE GENOMIC DNA]</scope>
</reference>
<organism evidence="23 24">
    <name type="scientific">Somion occarium</name>
    <dbReference type="NCBI Taxonomy" id="3059160"/>
    <lineage>
        <taxon>Eukaryota</taxon>
        <taxon>Fungi</taxon>
        <taxon>Dikarya</taxon>
        <taxon>Basidiomycota</taxon>
        <taxon>Agaricomycotina</taxon>
        <taxon>Agaricomycetes</taxon>
        <taxon>Polyporales</taxon>
        <taxon>Cerrenaceae</taxon>
        <taxon>Somion</taxon>
    </lineage>
</organism>
<gene>
    <name evidence="23" type="ORF">GFSPODELE1_LOCUS10922</name>
</gene>
<keyword evidence="13" id="KW-0663">Pyridoxal phosphate</keyword>
<evidence type="ECO:0000259" key="21">
    <source>
        <dbReference type="Pfam" id="PF00288"/>
    </source>
</evidence>
<evidence type="ECO:0000256" key="17">
    <source>
        <dbReference type="ARBA" id="ARBA00029310"/>
    </source>
</evidence>
<dbReference type="SUPFAM" id="SSF53383">
    <property type="entry name" value="PLP-dependent transferases"/>
    <property type="match status" value="1"/>
</dbReference>
<dbReference type="Pfam" id="PF08544">
    <property type="entry name" value="GHMP_kinases_C"/>
    <property type="match status" value="1"/>
</dbReference>
<keyword evidence="10" id="KW-0547">Nucleotide-binding</keyword>
<keyword evidence="14" id="KW-0443">Lipid metabolism</keyword>
<comment type="pathway">
    <text evidence="18">Isoprenoid biosynthesis; isopentenyl diphosphate biosynthesis via mevalonate pathway; isopentenyl diphosphate from (R)-mevalonate: step 1/3.</text>
</comment>
<protein>
    <recommendedName>
        <fullName evidence="19">Cysteine-S-conjugate beta-lyase</fullName>
        <ecNumber evidence="5">2.7.1.36</ecNumber>
        <ecNumber evidence="6">4.4.1.13</ecNumber>
    </recommendedName>
</protein>
<dbReference type="Gene3D" id="3.30.230.10">
    <property type="match status" value="1"/>
</dbReference>
<dbReference type="NCBIfam" id="TIGR00549">
    <property type="entry name" value="mevalon_kin"/>
    <property type="match status" value="1"/>
</dbReference>